<organism evidence="1 2">
    <name type="scientific">Cercospora berteroae</name>
    <dbReference type="NCBI Taxonomy" id="357750"/>
    <lineage>
        <taxon>Eukaryota</taxon>
        <taxon>Fungi</taxon>
        <taxon>Dikarya</taxon>
        <taxon>Ascomycota</taxon>
        <taxon>Pezizomycotina</taxon>
        <taxon>Dothideomycetes</taxon>
        <taxon>Dothideomycetidae</taxon>
        <taxon>Mycosphaerellales</taxon>
        <taxon>Mycosphaerellaceae</taxon>
        <taxon>Cercospora</taxon>
    </lineage>
</organism>
<protein>
    <submittedName>
        <fullName evidence="1">Uncharacterized protein</fullName>
    </submittedName>
</protein>
<dbReference type="EMBL" id="PNEN01000520">
    <property type="protein sequence ID" value="PPJ56315.1"/>
    <property type="molecule type" value="Genomic_DNA"/>
</dbReference>
<dbReference type="STRING" id="357750.A0A2S6C9B4"/>
<evidence type="ECO:0000313" key="2">
    <source>
        <dbReference type="Proteomes" id="UP000237631"/>
    </source>
</evidence>
<reference evidence="2" key="1">
    <citation type="journal article" date="2017" name="bioRxiv">
        <title>Conservation of a gene cluster reveals novel cercosporin biosynthetic mechanisms and extends production to the genus Colletotrichum.</title>
        <authorList>
            <person name="de Jonge R."/>
            <person name="Ebert M.K."/>
            <person name="Huitt-Roehl C.R."/>
            <person name="Pal P."/>
            <person name="Suttle J.C."/>
            <person name="Spanner R.E."/>
            <person name="Neubauer J.D."/>
            <person name="Jurick W.M.II."/>
            <person name="Stott K.A."/>
            <person name="Secor G.A."/>
            <person name="Thomma B.P.H.J."/>
            <person name="Van de Peer Y."/>
            <person name="Townsend C.A."/>
            <person name="Bolton M.D."/>
        </authorList>
    </citation>
    <scope>NUCLEOTIDE SEQUENCE [LARGE SCALE GENOMIC DNA]</scope>
    <source>
        <strain evidence="2">CBS538.71</strain>
    </source>
</reference>
<gene>
    <name evidence="1" type="ORF">CBER1_00620</name>
</gene>
<evidence type="ECO:0000313" key="1">
    <source>
        <dbReference type="EMBL" id="PPJ56315.1"/>
    </source>
</evidence>
<keyword evidence="2" id="KW-1185">Reference proteome</keyword>
<name>A0A2S6C9B4_9PEZI</name>
<dbReference type="Proteomes" id="UP000237631">
    <property type="component" value="Unassembled WGS sequence"/>
</dbReference>
<accession>A0A2S6C9B4</accession>
<dbReference type="AlphaFoldDB" id="A0A2S6C9B4"/>
<sequence length="147" mass="16611">MNPDNEGERDKMFGWNFLNLLQSTQSTIEFRRGAASTNAQQVFVWIEVAMSFLKASMTLGTAENLQRVPATVGGLKWFVAAAKLPTDIFDKRYVDLFYSRAQDGAAAQPTPVGKLSKEKASKLKRKKMEDKNRSIMLEKTLNAPYWD</sequence>
<dbReference type="OrthoDB" id="5288177at2759"/>
<proteinExistence type="predicted"/>
<comment type="caution">
    <text evidence="1">The sequence shown here is derived from an EMBL/GenBank/DDBJ whole genome shotgun (WGS) entry which is preliminary data.</text>
</comment>